<dbReference type="STRING" id="57732.RU94_GL001183"/>
<keyword evidence="2" id="KW-1185">Reference proteome</keyword>
<accession>R2PQL9</accession>
<name>R2PQL9_9ENTE</name>
<dbReference type="OrthoDB" id="2184672at2"/>
<proteinExistence type="predicted"/>
<evidence type="ECO:0000313" key="1">
    <source>
        <dbReference type="EMBL" id="EOH85598.1"/>
    </source>
</evidence>
<organism evidence="1 2">
    <name type="scientific">Enterococcus asini ATCC 700915</name>
    <dbReference type="NCBI Taxonomy" id="1158606"/>
    <lineage>
        <taxon>Bacteria</taxon>
        <taxon>Bacillati</taxon>
        <taxon>Bacillota</taxon>
        <taxon>Bacilli</taxon>
        <taxon>Lactobacillales</taxon>
        <taxon>Enterococcaceae</taxon>
        <taxon>Enterococcus</taxon>
    </lineage>
</organism>
<comment type="caution">
    <text evidence="1">The sequence shown here is derived from an EMBL/GenBank/DDBJ whole genome shotgun (WGS) entry which is preliminary data.</text>
</comment>
<dbReference type="HOGENOM" id="CLU_121357_0_0_9"/>
<dbReference type="Proteomes" id="UP000013777">
    <property type="component" value="Unassembled WGS sequence"/>
</dbReference>
<dbReference type="AlphaFoldDB" id="R2PQL9"/>
<sequence length="190" mass="20974">MKKVLFCLLALGFLGGCSTKEEPKDVTYDWAPPFEEVRWSMGEDAVFETLDLDEEDATLNVNPEKQRVFSFASAMETEVGMVAPDFIFEPGFGLVGVNLHYIPMEKEAAETLAKLEAAYGKSDDGTWSGTKFGELNLSDEQVAAFKKEADIDKDEPVVTIALNQDAQAVKYQECVFEGKNAAILEQVLAK</sequence>
<dbReference type="EMBL" id="AJAP01000019">
    <property type="protein sequence ID" value="EOH85598.1"/>
    <property type="molecule type" value="Genomic_DNA"/>
</dbReference>
<evidence type="ECO:0000313" key="2">
    <source>
        <dbReference type="Proteomes" id="UP000013777"/>
    </source>
</evidence>
<dbReference type="RefSeq" id="WP_010754515.1">
    <property type="nucleotide sequence ID" value="NZ_ASVU01000001.1"/>
</dbReference>
<evidence type="ECO:0008006" key="3">
    <source>
        <dbReference type="Google" id="ProtNLM"/>
    </source>
</evidence>
<reference evidence="1 2" key="1">
    <citation type="submission" date="2013-02" db="EMBL/GenBank/DDBJ databases">
        <title>The Genome Sequence of Enterococcus asini ATCC_700915.</title>
        <authorList>
            <consortium name="The Broad Institute Genome Sequencing Platform"/>
            <consortium name="The Broad Institute Genome Sequencing Center for Infectious Disease"/>
            <person name="Earl A.M."/>
            <person name="Gilmore M.S."/>
            <person name="Lebreton F."/>
            <person name="Walker B."/>
            <person name="Young S.K."/>
            <person name="Zeng Q."/>
            <person name="Gargeya S."/>
            <person name="Fitzgerald M."/>
            <person name="Haas B."/>
            <person name="Abouelleil A."/>
            <person name="Alvarado L."/>
            <person name="Arachchi H.M."/>
            <person name="Berlin A.M."/>
            <person name="Chapman S.B."/>
            <person name="Dewar J."/>
            <person name="Goldberg J."/>
            <person name="Griggs A."/>
            <person name="Gujja S."/>
            <person name="Hansen M."/>
            <person name="Howarth C."/>
            <person name="Imamovic A."/>
            <person name="Larimer J."/>
            <person name="McCowan C."/>
            <person name="Murphy C."/>
            <person name="Neiman D."/>
            <person name="Pearson M."/>
            <person name="Priest M."/>
            <person name="Roberts A."/>
            <person name="Saif S."/>
            <person name="Shea T."/>
            <person name="Sisk P."/>
            <person name="Sykes S."/>
            <person name="Wortman J."/>
            <person name="Nusbaum C."/>
            <person name="Birren B."/>
        </authorList>
    </citation>
    <scope>NUCLEOTIDE SEQUENCE [LARGE SCALE GENOMIC DNA]</scope>
    <source>
        <strain evidence="1 2">ATCC 700915</strain>
    </source>
</reference>
<dbReference type="GeneID" id="78364891"/>
<protein>
    <recommendedName>
        <fullName evidence="3">Lipoprotein</fullName>
    </recommendedName>
</protein>
<dbReference type="PROSITE" id="PS51257">
    <property type="entry name" value="PROKAR_LIPOPROTEIN"/>
    <property type="match status" value="1"/>
</dbReference>
<dbReference type="PATRIC" id="fig|1158606.3.peg.1836"/>
<gene>
    <name evidence="1" type="ORF">UAS_01891</name>
</gene>